<keyword evidence="2" id="KW-1185">Reference proteome</keyword>
<name>A0ABW1ZNH4_9DEIO</name>
<evidence type="ECO:0000313" key="1">
    <source>
        <dbReference type="EMBL" id="MFC6662446.1"/>
    </source>
</evidence>
<proteinExistence type="predicted"/>
<dbReference type="Proteomes" id="UP001596317">
    <property type="component" value="Unassembled WGS sequence"/>
</dbReference>
<sequence length="43" mass="4817">MPDHEKVGGVAKDGQELRFDLIVLHEAKRQTAQQAQVEIEQSS</sequence>
<accession>A0ABW1ZNH4</accession>
<gene>
    <name evidence="1" type="ORF">ACFP90_20545</name>
</gene>
<reference evidence="2" key="1">
    <citation type="journal article" date="2019" name="Int. J. Syst. Evol. Microbiol.">
        <title>The Global Catalogue of Microorganisms (GCM) 10K type strain sequencing project: providing services to taxonomists for standard genome sequencing and annotation.</title>
        <authorList>
            <consortium name="The Broad Institute Genomics Platform"/>
            <consortium name="The Broad Institute Genome Sequencing Center for Infectious Disease"/>
            <person name="Wu L."/>
            <person name="Ma J."/>
        </authorList>
    </citation>
    <scope>NUCLEOTIDE SEQUENCE [LARGE SCALE GENOMIC DNA]</scope>
    <source>
        <strain evidence="2">CCUG 63830</strain>
    </source>
</reference>
<protein>
    <submittedName>
        <fullName evidence="1">Uncharacterized protein</fullName>
    </submittedName>
</protein>
<organism evidence="1 2">
    <name type="scientific">Deinococcus multiflagellatus</name>
    <dbReference type="NCBI Taxonomy" id="1656887"/>
    <lineage>
        <taxon>Bacteria</taxon>
        <taxon>Thermotogati</taxon>
        <taxon>Deinococcota</taxon>
        <taxon>Deinococci</taxon>
        <taxon>Deinococcales</taxon>
        <taxon>Deinococcaceae</taxon>
        <taxon>Deinococcus</taxon>
    </lineage>
</organism>
<dbReference type="EMBL" id="JBHSWB010000002">
    <property type="protein sequence ID" value="MFC6662446.1"/>
    <property type="molecule type" value="Genomic_DNA"/>
</dbReference>
<comment type="caution">
    <text evidence="1">The sequence shown here is derived from an EMBL/GenBank/DDBJ whole genome shotgun (WGS) entry which is preliminary data.</text>
</comment>
<evidence type="ECO:0000313" key="2">
    <source>
        <dbReference type="Proteomes" id="UP001596317"/>
    </source>
</evidence>
<dbReference type="RefSeq" id="WP_380058411.1">
    <property type="nucleotide sequence ID" value="NZ_JBHSWB010000002.1"/>
</dbReference>